<sequence length="108" mass="10958">MEGGLFLEVEGVHGGLDGHEAAVQAHQGAGLHPTCLVDAQLADVVGPGEAMPLGGQQHRVAAGGAGDSFSCQLDRPPDGMQTPLSRRSLHPPLVPQACPLNPARALGS</sequence>
<dbReference type="Ensembl" id="ENSNNAT00000006212.1">
    <property type="protein sequence ID" value="ENSNNAP00000005939.1"/>
    <property type="gene ID" value="ENSNNAG00000004012.1"/>
</dbReference>
<reference evidence="2" key="1">
    <citation type="submission" date="2025-08" db="UniProtKB">
        <authorList>
            <consortium name="Ensembl"/>
        </authorList>
    </citation>
    <scope>IDENTIFICATION</scope>
</reference>
<dbReference type="GeneTree" id="ENSGT01010000229838"/>
<protein>
    <submittedName>
        <fullName evidence="2">Uncharacterized protein</fullName>
    </submittedName>
</protein>
<accession>A0A8C6VHP2</accession>
<evidence type="ECO:0000256" key="1">
    <source>
        <dbReference type="SAM" id="MobiDB-lite"/>
    </source>
</evidence>
<keyword evidence="3" id="KW-1185">Reference proteome</keyword>
<reference evidence="2" key="2">
    <citation type="submission" date="2025-09" db="UniProtKB">
        <authorList>
            <consortium name="Ensembl"/>
        </authorList>
    </citation>
    <scope>IDENTIFICATION</scope>
</reference>
<name>A0A8C6VHP2_NAJNA</name>
<evidence type="ECO:0000313" key="3">
    <source>
        <dbReference type="Proteomes" id="UP000694559"/>
    </source>
</evidence>
<proteinExistence type="predicted"/>
<evidence type="ECO:0000313" key="2">
    <source>
        <dbReference type="Ensembl" id="ENSNNAP00000005939.1"/>
    </source>
</evidence>
<feature type="region of interest" description="Disordered" evidence="1">
    <location>
        <begin position="60"/>
        <end position="108"/>
    </location>
</feature>
<organism evidence="2 3">
    <name type="scientific">Naja naja</name>
    <name type="common">Indian cobra</name>
    <dbReference type="NCBI Taxonomy" id="35670"/>
    <lineage>
        <taxon>Eukaryota</taxon>
        <taxon>Metazoa</taxon>
        <taxon>Chordata</taxon>
        <taxon>Craniata</taxon>
        <taxon>Vertebrata</taxon>
        <taxon>Euteleostomi</taxon>
        <taxon>Lepidosauria</taxon>
        <taxon>Squamata</taxon>
        <taxon>Bifurcata</taxon>
        <taxon>Unidentata</taxon>
        <taxon>Episquamata</taxon>
        <taxon>Toxicofera</taxon>
        <taxon>Serpentes</taxon>
        <taxon>Colubroidea</taxon>
        <taxon>Elapidae</taxon>
        <taxon>Elapinae</taxon>
        <taxon>Naja</taxon>
    </lineage>
</organism>
<dbReference type="Proteomes" id="UP000694559">
    <property type="component" value="Unplaced"/>
</dbReference>
<dbReference type="OrthoDB" id="9909326at2759"/>
<dbReference type="AlphaFoldDB" id="A0A8C6VHP2"/>